<dbReference type="Pfam" id="PF09250">
    <property type="entry name" value="Prim-Pol"/>
    <property type="match status" value="1"/>
</dbReference>
<sequence length="300" mass="34395">MIRLELRGFHTMYHDTALAFLKKGYQVIPLSRKTGNPIIKFKDIPITEEIIKSVNWFNCDYALLMRGVWAIDIDTHNMDVTIAEGLKFLLRSQKADLLSVLSTDQNDYGLDGYSSILRSEYRRELINNFNNTFLELTASGGMHVLFKKREDIPYAQKIGVMPGIDIKANENNYVKIFPSEGREVLQAVKELPYYDGIFEQEVFKPKQQIITQYFSDSLPTSLNGSHEGKEAYDRIITGTCMNRNDDLFKASCWAIENNQSLADLMVIIGTVKGRDVFTQEEFERTIESARRKVNYVTIGT</sequence>
<organism evidence="3">
    <name type="scientific">Streptococcus iners</name>
    <dbReference type="NCBI Taxonomy" id="3028084"/>
    <lineage>
        <taxon>Bacteria</taxon>
        <taxon>Bacillati</taxon>
        <taxon>Bacillota</taxon>
        <taxon>Bacilli</taxon>
        <taxon>Lactobacillales</taxon>
        <taxon>Streptococcaceae</taxon>
        <taxon>Streptococcus</taxon>
    </lineage>
</organism>
<proteinExistence type="predicted"/>
<accession>A0AA96VLT2</accession>
<feature type="domain" description="DNA primase/polymerase bifunctional N-terminal" evidence="2">
    <location>
        <begin position="17"/>
        <end position="210"/>
    </location>
</feature>
<dbReference type="EMBL" id="CP118735">
    <property type="protein sequence ID" value="WNY51508.1"/>
    <property type="molecule type" value="Genomic_DNA"/>
</dbReference>
<gene>
    <name evidence="3" type="ORF">PW252_02270</name>
</gene>
<reference evidence="3" key="1">
    <citation type="submission" date="2023-02" db="EMBL/GenBank/DDBJ databases">
        <title>Streptococcus sp. Genome Sequencing and Assembly.</title>
        <authorList>
            <person name="Shore S.M."/>
            <person name="Nicholson T.L."/>
        </authorList>
    </citation>
    <scope>NUCLEOTIDE SEQUENCE</scope>
    <source>
        <strain evidence="3">29887</strain>
    </source>
</reference>
<dbReference type="SMART" id="SM00942">
    <property type="entry name" value="PriCT_1"/>
    <property type="match status" value="1"/>
</dbReference>
<protein>
    <submittedName>
        <fullName evidence="3">Bifunctional DNA primase/polymerase</fullName>
    </submittedName>
</protein>
<dbReference type="AlphaFoldDB" id="A0AA96VLT2"/>
<evidence type="ECO:0000259" key="2">
    <source>
        <dbReference type="SMART" id="SM00943"/>
    </source>
</evidence>
<dbReference type="InterPro" id="IPR015330">
    <property type="entry name" value="DNA_primase/pol_bifunc_N"/>
</dbReference>
<name>A0AA96VLT2_9STRE</name>
<dbReference type="SUPFAM" id="SSF56747">
    <property type="entry name" value="Prim-pol domain"/>
    <property type="match status" value="1"/>
</dbReference>
<evidence type="ECO:0000313" key="3">
    <source>
        <dbReference type="EMBL" id="WNY51508.1"/>
    </source>
</evidence>
<evidence type="ECO:0000259" key="1">
    <source>
        <dbReference type="SMART" id="SM00942"/>
    </source>
</evidence>
<dbReference type="KEGG" id="sins:PW252_02270"/>
<dbReference type="InterPro" id="IPR014820">
    <property type="entry name" value="PriCT_1"/>
</dbReference>
<feature type="domain" description="Primase C-terminal 1" evidence="1">
    <location>
        <begin position="232"/>
        <end position="295"/>
    </location>
</feature>
<dbReference type="SMART" id="SM00943">
    <property type="entry name" value="Prim-Pol"/>
    <property type="match status" value="1"/>
</dbReference>